<evidence type="ECO:0000313" key="1">
    <source>
        <dbReference type="EMBL" id="CAF4399302.1"/>
    </source>
</evidence>
<protein>
    <submittedName>
        <fullName evidence="1">Uncharacterized protein</fullName>
    </submittedName>
</protein>
<dbReference type="Proteomes" id="UP000681967">
    <property type="component" value="Unassembled WGS sequence"/>
</dbReference>
<evidence type="ECO:0000313" key="2">
    <source>
        <dbReference type="Proteomes" id="UP000681967"/>
    </source>
</evidence>
<reference evidence="1" key="1">
    <citation type="submission" date="2021-02" db="EMBL/GenBank/DDBJ databases">
        <authorList>
            <person name="Nowell W R."/>
        </authorList>
    </citation>
    <scope>NUCLEOTIDE SEQUENCE</scope>
</reference>
<name>A0A8S2VTE1_9BILA</name>
<feature type="non-terminal residue" evidence="1">
    <location>
        <position position="1"/>
    </location>
</feature>
<sequence>AILMSGLGFQRTRATGRFGNADNGSIALTSLTSKRNRLPISISDTFIAELASESNTSLTGSSLPPILNG</sequence>
<comment type="caution">
    <text evidence="1">The sequence shown here is derived from an EMBL/GenBank/DDBJ whole genome shotgun (WGS) entry which is preliminary data.</text>
</comment>
<proteinExistence type="predicted"/>
<dbReference type="EMBL" id="CAJOBH010055416">
    <property type="protein sequence ID" value="CAF4399302.1"/>
    <property type="molecule type" value="Genomic_DNA"/>
</dbReference>
<dbReference type="AlphaFoldDB" id="A0A8S2VTE1"/>
<organism evidence="1 2">
    <name type="scientific">Rotaria magnacalcarata</name>
    <dbReference type="NCBI Taxonomy" id="392030"/>
    <lineage>
        <taxon>Eukaryota</taxon>
        <taxon>Metazoa</taxon>
        <taxon>Spiralia</taxon>
        <taxon>Gnathifera</taxon>
        <taxon>Rotifera</taxon>
        <taxon>Eurotatoria</taxon>
        <taxon>Bdelloidea</taxon>
        <taxon>Philodinida</taxon>
        <taxon>Philodinidae</taxon>
        <taxon>Rotaria</taxon>
    </lineage>
</organism>
<gene>
    <name evidence="1" type="ORF">BYL167_LOCUS31472</name>
</gene>
<accession>A0A8S2VTE1</accession>